<protein>
    <recommendedName>
        <fullName evidence="3">Streptomycin adenylyltransferase</fullName>
    </recommendedName>
</protein>
<dbReference type="Gene3D" id="3.30.460.10">
    <property type="entry name" value="Beta Polymerase, domain 2"/>
    <property type="match status" value="1"/>
</dbReference>
<evidence type="ECO:0000313" key="2">
    <source>
        <dbReference type="Proteomes" id="UP000642107"/>
    </source>
</evidence>
<dbReference type="SUPFAM" id="SSF81301">
    <property type="entry name" value="Nucleotidyltransferase"/>
    <property type="match status" value="1"/>
</dbReference>
<keyword evidence="2" id="KW-1185">Reference proteome</keyword>
<name>A0ABR9DQE7_9MICO</name>
<sequence length="265" mass="28536">MTTVDARARFDAWTDALVARIAQRPEVVGLVLLGSGAERARLDEWSDHDFYLVVEPDVAERYRQDLSWLPEGPDIVLCPRETGHGLKVVLADGHVLEFAVASLEDVATFAAHHWRVVYDTGPVTSVLEACAARTAHEIAARPAPDLPRAAGLFCSLLLIGVGRARRGELVAANAHVRMYALGELLDLVGALVPADPAALRDGLDPRRRVEDTFPGVGARIGAALDQPVEDCARALLGIAEDVVAPRLPQWPAAGATTVRRTLGWD</sequence>
<gene>
    <name evidence="1" type="ORF">IGS67_07545</name>
</gene>
<evidence type="ECO:0000313" key="1">
    <source>
        <dbReference type="EMBL" id="MBD9699345.1"/>
    </source>
</evidence>
<comment type="caution">
    <text evidence="1">The sequence shown here is derived from an EMBL/GenBank/DDBJ whole genome shotgun (WGS) entry which is preliminary data.</text>
</comment>
<evidence type="ECO:0008006" key="3">
    <source>
        <dbReference type="Google" id="ProtNLM"/>
    </source>
</evidence>
<accession>A0ABR9DQE7</accession>
<organism evidence="1 2">
    <name type="scientific">Flavimobilis rhizosphaerae</name>
    <dbReference type="NCBI Taxonomy" id="2775421"/>
    <lineage>
        <taxon>Bacteria</taxon>
        <taxon>Bacillati</taxon>
        <taxon>Actinomycetota</taxon>
        <taxon>Actinomycetes</taxon>
        <taxon>Micrococcales</taxon>
        <taxon>Jonesiaceae</taxon>
        <taxon>Flavimobilis</taxon>
    </lineage>
</organism>
<dbReference type="Proteomes" id="UP000642107">
    <property type="component" value="Unassembled WGS sequence"/>
</dbReference>
<dbReference type="EMBL" id="JACZDF010000003">
    <property type="protein sequence ID" value="MBD9699345.1"/>
    <property type="molecule type" value="Genomic_DNA"/>
</dbReference>
<dbReference type="RefSeq" id="WP_192279314.1">
    <property type="nucleotide sequence ID" value="NZ_JACZDF010000003.1"/>
</dbReference>
<dbReference type="InterPro" id="IPR043519">
    <property type="entry name" value="NT_sf"/>
</dbReference>
<reference evidence="1 2" key="1">
    <citation type="submission" date="2020-09" db="EMBL/GenBank/DDBJ databases">
        <title>Flavimobilis rhizosphaerae sp. nov., isolated from rhizosphere soil of Spartina alterniflora.</title>
        <authorList>
            <person name="Hanqin C."/>
        </authorList>
    </citation>
    <scope>NUCLEOTIDE SEQUENCE [LARGE SCALE GENOMIC DNA]</scope>
    <source>
        <strain evidence="1 2">GY 10621</strain>
    </source>
</reference>
<proteinExistence type="predicted"/>